<comment type="caution">
    <text evidence="12">The sequence shown here is derived from an EMBL/GenBank/DDBJ whole genome shotgun (WGS) entry which is preliminary data.</text>
</comment>
<feature type="repeat" description="Solcar" evidence="10">
    <location>
        <begin position="198"/>
        <end position="290"/>
    </location>
</feature>
<dbReference type="GO" id="GO:0005743">
    <property type="term" value="C:mitochondrial inner membrane"/>
    <property type="evidence" value="ECO:0007669"/>
    <property type="project" value="UniProtKB-SubCell"/>
</dbReference>
<dbReference type="SUPFAM" id="SSF103506">
    <property type="entry name" value="Mitochondrial carrier"/>
    <property type="match status" value="1"/>
</dbReference>
<keyword evidence="7" id="KW-1133">Transmembrane helix</keyword>
<keyword evidence="9 10" id="KW-0472">Membrane</keyword>
<evidence type="ECO:0000256" key="10">
    <source>
        <dbReference type="PROSITE-ProRule" id="PRU00282"/>
    </source>
</evidence>
<evidence type="ECO:0000256" key="5">
    <source>
        <dbReference type="ARBA" id="ARBA00022737"/>
    </source>
</evidence>
<evidence type="ECO:0000256" key="2">
    <source>
        <dbReference type="ARBA" id="ARBA00006375"/>
    </source>
</evidence>
<accession>A0AAW2YK29</accession>
<evidence type="ECO:0000256" key="3">
    <source>
        <dbReference type="ARBA" id="ARBA00022448"/>
    </source>
</evidence>
<evidence type="ECO:0000256" key="7">
    <source>
        <dbReference type="ARBA" id="ARBA00022989"/>
    </source>
</evidence>
<keyword evidence="13" id="KW-1185">Reference proteome</keyword>
<proteinExistence type="inferred from homology"/>
<reference evidence="12 13" key="1">
    <citation type="submission" date="2024-03" db="EMBL/GenBank/DDBJ databases">
        <title>The Acrasis kona genome and developmental transcriptomes reveal deep origins of eukaryotic multicellular pathways.</title>
        <authorList>
            <person name="Sheikh S."/>
            <person name="Fu C.-J."/>
            <person name="Brown M.W."/>
            <person name="Baldauf S.L."/>
        </authorList>
    </citation>
    <scope>NUCLEOTIDE SEQUENCE [LARGE SCALE GENOMIC DNA]</scope>
    <source>
        <strain evidence="12 13">ATCC MYA-3509</strain>
    </source>
</reference>
<evidence type="ECO:0000313" key="12">
    <source>
        <dbReference type="EMBL" id="KAL0477368.1"/>
    </source>
</evidence>
<organism evidence="12 13">
    <name type="scientific">Acrasis kona</name>
    <dbReference type="NCBI Taxonomy" id="1008807"/>
    <lineage>
        <taxon>Eukaryota</taxon>
        <taxon>Discoba</taxon>
        <taxon>Heterolobosea</taxon>
        <taxon>Tetramitia</taxon>
        <taxon>Eutetramitia</taxon>
        <taxon>Acrasidae</taxon>
        <taxon>Acrasis</taxon>
    </lineage>
</organism>
<feature type="repeat" description="Solcar" evidence="10">
    <location>
        <begin position="102"/>
        <end position="188"/>
    </location>
</feature>
<dbReference type="InterPro" id="IPR002067">
    <property type="entry name" value="MCP"/>
</dbReference>
<dbReference type="PROSITE" id="PS50920">
    <property type="entry name" value="SOLCAR"/>
    <property type="match status" value="3"/>
</dbReference>
<keyword evidence="5" id="KW-0677">Repeat</keyword>
<evidence type="ECO:0000313" key="13">
    <source>
        <dbReference type="Proteomes" id="UP001431209"/>
    </source>
</evidence>
<protein>
    <submittedName>
        <fullName evidence="12">McfT</fullName>
    </submittedName>
</protein>
<evidence type="ECO:0000256" key="11">
    <source>
        <dbReference type="RuleBase" id="RU000488"/>
    </source>
</evidence>
<keyword evidence="4 10" id="KW-0812">Transmembrane</keyword>
<evidence type="ECO:0000256" key="6">
    <source>
        <dbReference type="ARBA" id="ARBA00022792"/>
    </source>
</evidence>
<dbReference type="AlphaFoldDB" id="A0AAW2YK29"/>
<keyword evidence="6" id="KW-0999">Mitochondrion inner membrane</keyword>
<dbReference type="InterPro" id="IPR051752">
    <property type="entry name" value="Mito_2-oxodicarb_carrier"/>
</dbReference>
<name>A0AAW2YK29_9EUKA</name>
<keyword evidence="8" id="KW-0496">Mitochondrion</keyword>
<dbReference type="Pfam" id="PF00153">
    <property type="entry name" value="Mito_carr"/>
    <property type="match status" value="3"/>
</dbReference>
<dbReference type="InterPro" id="IPR018108">
    <property type="entry name" value="MCP_transmembrane"/>
</dbReference>
<evidence type="ECO:0000256" key="9">
    <source>
        <dbReference type="ARBA" id="ARBA00023136"/>
    </source>
</evidence>
<comment type="subcellular location">
    <subcellularLocation>
        <location evidence="1">Mitochondrion inner membrane</location>
        <topology evidence="1">Multi-pass membrane protein</topology>
    </subcellularLocation>
</comment>
<evidence type="ECO:0000256" key="1">
    <source>
        <dbReference type="ARBA" id="ARBA00004448"/>
    </source>
</evidence>
<sequence length="294" mass="32707">MAQQPQHHQPFSHHIIAGAIAGTSEILVMYPLDVVKTRAQLSTGTAKALPIFGTMKSIVKEHGIGRLYRGILPPILMEAPKRAVKFSSNETYKGWFSRNGKLYQSGAIASGMMAGVTEAFVVVPFELVKIRLQAKENAGLYLNTADAIKKIMKNEGPLAFYKGLESTIWRNAWWNGGYFGLIYYLKNTALPKANNETQEFFRNFISGAAAGTFGTMLNTPSDVVKTRIQNQYATLKPGDVPKYNWTYPSMALIYKEEGVKALYKGFWPKVLRLGPGGGILLVVFDYVTNFLKEH</sequence>
<dbReference type="PANTHER" id="PTHR46356:SF1">
    <property type="entry name" value="MITOCHONDRIAL 2-OXODICARBOXYLATE CARRIER"/>
    <property type="match status" value="1"/>
</dbReference>
<feature type="repeat" description="Solcar" evidence="10">
    <location>
        <begin position="9"/>
        <end position="95"/>
    </location>
</feature>
<gene>
    <name evidence="12" type="ORF">AKO1_005761</name>
</gene>
<evidence type="ECO:0000256" key="8">
    <source>
        <dbReference type="ARBA" id="ARBA00023128"/>
    </source>
</evidence>
<dbReference type="EMBL" id="JAOPGA020000167">
    <property type="protein sequence ID" value="KAL0477368.1"/>
    <property type="molecule type" value="Genomic_DNA"/>
</dbReference>
<dbReference type="Proteomes" id="UP001431209">
    <property type="component" value="Unassembled WGS sequence"/>
</dbReference>
<keyword evidence="3 11" id="KW-0813">Transport</keyword>
<dbReference type="InterPro" id="IPR023395">
    <property type="entry name" value="MCP_dom_sf"/>
</dbReference>
<dbReference type="PRINTS" id="PR00926">
    <property type="entry name" value="MITOCARRIER"/>
</dbReference>
<dbReference type="PANTHER" id="PTHR46356">
    <property type="entry name" value="MITOCHONDRIAL 2-OXODICARBOXYLATE CARRIER"/>
    <property type="match status" value="1"/>
</dbReference>
<dbReference type="Gene3D" id="1.50.40.10">
    <property type="entry name" value="Mitochondrial carrier domain"/>
    <property type="match status" value="1"/>
</dbReference>
<comment type="similarity">
    <text evidence="2 11">Belongs to the mitochondrial carrier (TC 2.A.29) family.</text>
</comment>
<dbReference type="GO" id="GO:0055085">
    <property type="term" value="P:transmembrane transport"/>
    <property type="evidence" value="ECO:0007669"/>
    <property type="project" value="InterPro"/>
</dbReference>
<evidence type="ECO:0000256" key="4">
    <source>
        <dbReference type="ARBA" id="ARBA00022692"/>
    </source>
</evidence>